<dbReference type="EMBL" id="JACTNZ010000002">
    <property type="protein sequence ID" value="KAG5560286.1"/>
    <property type="molecule type" value="Genomic_DNA"/>
</dbReference>
<gene>
    <name evidence="1" type="ORF">RHGRI_003550</name>
</gene>
<protein>
    <submittedName>
        <fullName evidence="1">Uncharacterized protein</fullName>
    </submittedName>
</protein>
<comment type="caution">
    <text evidence="1">The sequence shown here is derived from an EMBL/GenBank/DDBJ whole genome shotgun (WGS) entry which is preliminary data.</text>
</comment>
<dbReference type="Proteomes" id="UP000823749">
    <property type="component" value="Chromosome 2"/>
</dbReference>
<sequence length="128" mass="14374">MAYSQVVSVVKRSKVRVVLTTASRTFPSGEPRLCSFSPWWVNSCYGCLVPSGSAAGVEYLWSRRLQISRGQGFRRMGGTGLLVGIGLVECGGGQDRGAAKGWCWWLQITRKKRRKWGYREGGWQLWLN</sequence>
<proteinExistence type="predicted"/>
<accession>A0AAV6L5X7</accession>
<evidence type="ECO:0000313" key="1">
    <source>
        <dbReference type="EMBL" id="KAG5560286.1"/>
    </source>
</evidence>
<organism evidence="1 2">
    <name type="scientific">Rhododendron griersonianum</name>
    <dbReference type="NCBI Taxonomy" id="479676"/>
    <lineage>
        <taxon>Eukaryota</taxon>
        <taxon>Viridiplantae</taxon>
        <taxon>Streptophyta</taxon>
        <taxon>Embryophyta</taxon>
        <taxon>Tracheophyta</taxon>
        <taxon>Spermatophyta</taxon>
        <taxon>Magnoliopsida</taxon>
        <taxon>eudicotyledons</taxon>
        <taxon>Gunneridae</taxon>
        <taxon>Pentapetalae</taxon>
        <taxon>asterids</taxon>
        <taxon>Ericales</taxon>
        <taxon>Ericaceae</taxon>
        <taxon>Ericoideae</taxon>
        <taxon>Rhodoreae</taxon>
        <taxon>Rhododendron</taxon>
    </lineage>
</organism>
<reference evidence="1" key="1">
    <citation type="submission" date="2020-08" db="EMBL/GenBank/DDBJ databases">
        <title>Plant Genome Project.</title>
        <authorList>
            <person name="Zhang R.-G."/>
        </authorList>
    </citation>
    <scope>NUCLEOTIDE SEQUENCE</scope>
    <source>
        <strain evidence="1">WSP0</strain>
        <tissue evidence="1">Leaf</tissue>
    </source>
</reference>
<evidence type="ECO:0000313" key="2">
    <source>
        <dbReference type="Proteomes" id="UP000823749"/>
    </source>
</evidence>
<dbReference type="AlphaFoldDB" id="A0AAV6L5X7"/>
<keyword evidence="2" id="KW-1185">Reference proteome</keyword>
<name>A0AAV6L5X7_9ERIC</name>